<dbReference type="PANTHER" id="PTHR30290">
    <property type="entry name" value="PERIPLASMIC BINDING COMPONENT OF ABC TRANSPORTER"/>
    <property type="match status" value="1"/>
</dbReference>
<dbReference type="GO" id="GO:0043190">
    <property type="term" value="C:ATP-binding cassette (ABC) transporter complex"/>
    <property type="evidence" value="ECO:0007669"/>
    <property type="project" value="InterPro"/>
</dbReference>
<feature type="chain" id="PRO_5021725618" evidence="1">
    <location>
        <begin position="34"/>
        <end position="516"/>
    </location>
</feature>
<dbReference type="Gene3D" id="3.40.190.10">
    <property type="entry name" value="Periplasmic binding protein-like II"/>
    <property type="match status" value="1"/>
</dbReference>
<evidence type="ECO:0000256" key="1">
    <source>
        <dbReference type="SAM" id="SignalP"/>
    </source>
</evidence>
<keyword evidence="4" id="KW-1185">Reference proteome</keyword>
<dbReference type="OrthoDB" id="9803988at2"/>
<dbReference type="EMBL" id="BJUW01000006">
    <property type="protein sequence ID" value="GEK86408.1"/>
    <property type="molecule type" value="Genomic_DNA"/>
</dbReference>
<dbReference type="GO" id="GO:1904680">
    <property type="term" value="F:peptide transmembrane transporter activity"/>
    <property type="evidence" value="ECO:0007669"/>
    <property type="project" value="TreeGrafter"/>
</dbReference>
<dbReference type="InterPro" id="IPR000914">
    <property type="entry name" value="SBP_5_dom"/>
</dbReference>
<protein>
    <submittedName>
        <fullName evidence="3">Peptide ABC transporter substrate-binding protein</fullName>
    </submittedName>
</protein>
<feature type="signal peptide" evidence="1">
    <location>
        <begin position="1"/>
        <end position="33"/>
    </location>
</feature>
<dbReference type="Pfam" id="PF00496">
    <property type="entry name" value="SBP_bac_5"/>
    <property type="match status" value="1"/>
</dbReference>
<dbReference type="AlphaFoldDB" id="A0A511AE21"/>
<dbReference type="InterPro" id="IPR030678">
    <property type="entry name" value="Peptide/Ni-bd"/>
</dbReference>
<keyword evidence="1" id="KW-0732">Signal</keyword>
<feature type="domain" description="Solute-binding protein family 5" evidence="2">
    <location>
        <begin position="88"/>
        <end position="415"/>
    </location>
</feature>
<dbReference type="RefSeq" id="WP_147039032.1">
    <property type="nucleotide sequence ID" value="NZ_BJUW01000006.1"/>
</dbReference>
<dbReference type="InterPro" id="IPR039424">
    <property type="entry name" value="SBP_5"/>
</dbReference>
<dbReference type="PIRSF" id="PIRSF002741">
    <property type="entry name" value="MppA"/>
    <property type="match status" value="1"/>
</dbReference>
<dbReference type="GO" id="GO:0042597">
    <property type="term" value="C:periplasmic space"/>
    <property type="evidence" value="ECO:0007669"/>
    <property type="project" value="UniProtKB-ARBA"/>
</dbReference>
<dbReference type="PROSITE" id="PS51257">
    <property type="entry name" value="PROKAR_LIPOPROTEIN"/>
    <property type="match status" value="1"/>
</dbReference>
<name>A0A511AE21_9MICO</name>
<reference evidence="3 4" key="1">
    <citation type="submission" date="2019-07" db="EMBL/GenBank/DDBJ databases">
        <title>Whole genome shotgun sequence of Microbacterium aerolatum NBRC 103071.</title>
        <authorList>
            <person name="Hosoyama A."/>
            <person name="Uohara A."/>
            <person name="Ohji S."/>
            <person name="Ichikawa N."/>
        </authorList>
    </citation>
    <scope>NUCLEOTIDE SEQUENCE [LARGE SCALE GENOMIC DNA]</scope>
    <source>
        <strain evidence="3 4">NBRC 103071</strain>
    </source>
</reference>
<evidence type="ECO:0000313" key="3">
    <source>
        <dbReference type="EMBL" id="GEK86408.1"/>
    </source>
</evidence>
<proteinExistence type="predicted"/>
<comment type="caution">
    <text evidence="3">The sequence shown here is derived from an EMBL/GenBank/DDBJ whole genome shotgun (WGS) entry which is preliminary data.</text>
</comment>
<gene>
    <name evidence="3" type="ORF">MAE01_15840</name>
</gene>
<dbReference type="Proteomes" id="UP000321225">
    <property type="component" value="Unassembled WGS sequence"/>
</dbReference>
<dbReference type="GO" id="GO:0015833">
    <property type="term" value="P:peptide transport"/>
    <property type="evidence" value="ECO:0007669"/>
    <property type="project" value="TreeGrafter"/>
</dbReference>
<dbReference type="Gene3D" id="3.10.105.10">
    <property type="entry name" value="Dipeptide-binding Protein, Domain 3"/>
    <property type="match status" value="1"/>
</dbReference>
<sequence>MEKSVKTKYAKVAAVATAAVVSLVISGCSPSSGGSPGDETAPTELIYGLQQSPVGGFDPGNWAYTTYAPIEQAAYETLLHANTDGGFDPALATEWGWESPELFTLSLREGATFTDGEVFDAEAVKTNLEHYKVAQGRSAAQLQPIESVEVVGEYEIAIHLAEPQPDMPLILSQNMGMMISPAAIASPDQLLTEPVGAGPYILDAARSVTDDTYTFTKNPHYWNADAIEFDTMVFKIFSDGQAAFNALQSGQVDLTFGTSENLEAATGTGLSIDEAPGTLVNIQIVDMAGDEVPALGDVRVRQALNYAIDRDAIVESLQPGRATPQVWHSAGEAYDPSLEDYYPYDPEEAKRLLKEAGYEDGFTFKMNNHPLMQTVAQAIAGYLADVGVTLEIIVQPTVAEFVSDGIAGTYPTILAPNVSQSASIDIQNLLLPDGGKNSRGSEDPEITRLYDVAASMSPEDRASEYHKIAQIVLDDAWFVGIAQATSYTFYNGDEVEGLQTPVGHIIPMIYGLGPVN</sequence>
<organism evidence="3 4">
    <name type="scientific">Microbacterium aerolatum</name>
    <dbReference type="NCBI Taxonomy" id="153731"/>
    <lineage>
        <taxon>Bacteria</taxon>
        <taxon>Bacillati</taxon>
        <taxon>Actinomycetota</taxon>
        <taxon>Actinomycetes</taxon>
        <taxon>Micrococcales</taxon>
        <taxon>Microbacteriaceae</taxon>
        <taxon>Microbacterium</taxon>
    </lineage>
</organism>
<accession>A0A511AE21</accession>
<evidence type="ECO:0000313" key="4">
    <source>
        <dbReference type="Proteomes" id="UP000321225"/>
    </source>
</evidence>
<evidence type="ECO:0000259" key="2">
    <source>
        <dbReference type="Pfam" id="PF00496"/>
    </source>
</evidence>
<dbReference type="SUPFAM" id="SSF53850">
    <property type="entry name" value="Periplasmic binding protein-like II"/>
    <property type="match status" value="1"/>
</dbReference>